<feature type="transmembrane region" description="Helical" evidence="10">
    <location>
        <begin position="108"/>
        <end position="133"/>
    </location>
</feature>
<feature type="transmembrane region" description="Helical" evidence="10">
    <location>
        <begin position="72"/>
        <end position="96"/>
    </location>
</feature>
<feature type="compositionally biased region" description="Basic and acidic residues" evidence="9">
    <location>
        <begin position="334"/>
        <end position="344"/>
    </location>
</feature>
<evidence type="ECO:0000256" key="6">
    <source>
        <dbReference type="ARBA" id="ARBA00022803"/>
    </source>
</evidence>
<dbReference type="STRING" id="1522189.A0A316VQH5"/>
<comment type="subcellular location">
    <subcellularLocation>
        <location evidence="2">Cytoplasm</location>
    </subcellularLocation>
    <subcellularLocation>
        <location evidence="1">Peroxisome</location>
    </subcellularLocation>
</comment>
<evidence type="ECO:0000256" key="3">
    <source>
        <dbReference type="ARBA" id="ARBA00005348"/>
    </source>
</evidence>
<dbReference type="Gene3D" id="1.25.40.10">
    <property type="entry name" value="Tetratricopeptide repeat domain"/>
    <property type="match status" value="1"/>
</dbReference>
<keyword evidence="10" id="KW-0812">Transmembrane</keyword>
<sequence length="1551" mass="167323">MLKRPAGVLQGDKIWLFDGQYVSANPMDRLHQSEIFRILLVSFVSMAFWEHVITLGEEFERWKQIKRGQFRFINWAFMASRYTVIVVCAVAIAFVFAPVDSDMGCQALLTTIMTCCTLNYAAMCVILGIRIIALHQGQLRVAVPYGIIALTTVAIYASSVPYFGALLVPRSDLELDPYGLRCANLTVNVVARARGFLAAAALDVVAAVLAYWGVAKSILPAPKDSGLPDYRGHFISPTRMQFPELTHATLASRQRTVINADPRIRVLPELPNVTQEIKNAASAPRDSDVTRSGDYDMPRPMSPLNSPPRRSDSSRRNRLRGLVRREPKTSLCDKTSDFESHWDGQSHGLTRKTSANVAARQFGLQHATGPSKSSRAPLTMNADDISSTDSLVASTNLHTTSSQGQLQILPAQSRAYYPPLGATPETTMGGRGASSYSVSADARHPKTASSARPAQTSVSHHEQSRKFSSLQEPPEEDQGTASVDTPAWYTPVIHPPTEDDGAVSERILSGMSDETITDLAGANNHMSTTTMGSARSIATSEVAHEGDQMHCPSNSRMSINTALSFGTKVPQGDSTKTPGHGARAAAAAADHARPKERAWIKLGLQLIWVWRGDEREKRRARQPPRILPKLTKSADRRGDGVEPHPKGRPDEGAAAEDPRTSAIDIMTTIDTPSPIDPIPPTRADMSFSDIASGADCGPTNGLQALGKRFGADRSSQQDRYNNAGAGSSSGSPRHGQALGQDFGFAAAQHGSQQQPFDLAPLGGALPFAGPVGPAGAHLAPFNHSAAFDSAFKAPQQAQPHSTNGWASEFGAPGLQHGLSQRSSPQSQSPQPFMESQRQHAPQEAQPHYTHGSSLFQPRFAGRSAALTPFGGHHAASQSQQQRGDAYAHVDQSSWDSAFTSYDQDAASSTREAHVAPLLGPQVGPDSKPELNNGQGDELARTAGRLVSTVDHETSDKFKGSQFLGLMRKLRDRQAGIQGNEIVDQSIDTQSAAQTDKGKAREVSTSSLGSDQTQATPRNAQEAYAQAKAQLSQGQTGQLGMSSQRGAVRSGSAQQGDRTALDEMWAEEDARSEAIEREARERAARAFSGDGGNVAARMMEDDIEAREYAKYARYSRIPGAQQSSTGWEENLEEQEKEEGGDFVGRSWSGRAGRGVSGAQSAEWDKLQSDWDQWMAGPTGLENAAARAHVRRSKPESAASAPAYRFQADNPYVGTTHTHASHVAAEQELSHDLRSLLEREAAVQADPQDASAWLDLGVKQQENEREGLAIAALHRAIEINPALSDAWLALAVSYTNENDRPAALEATERWIHTLDQYAAVVRAHEASAATSGSEIASLVERHARITSTLMAIARAGPPSNAGGAVVDADIQVALGVLFNASEDYDKAVDCFSAALSVRPNDWLLYNRLGATLSNSGRSAEAVDYYHHALELQPGFVRCHFNLSISCLNLKMYRDAASHIYTALTLQSTDEAAASTPQAQSLDVNESGVTSSALWETLRVALELLNRPDLANLTARRDIHAFDPADFFPAEETRSSDEGFGEYSPNPDAAGFDP</sequence>
<feature type="compositionally biased region" description="Polar residues" evidence="9">
    <location>
        <begin position="1028"/>
        <end position="1056"/>
    </location>
</feature>
<dbReference type="GO" id="GO:0005778">
    <property type="term" value="C:peroxisomal membrane"/>
    <property type="evidence" value="ECO:0007669"/>
    <property type="project" value="TreeGrafter"/>
</dbReference>
<feature type="compositionally biased region" description="Basic and acidic residues" evidence="9">
    <location>
        <begin position="285"/>
        <end position="297"/>
    </location>
</feature>
<keyword evidence="12" id="KW-1185">Reference proteome</keyword>
<dbReference type="GeneID" id="37037157"/>
<dbReference type="SUPFAM" id="SSF48452">
    <property type="entry name" value="TPR-like"/>
    <property type="match status" value="1"/>
</dbReference>
<dbReference type="GO" id="GO:0005829">
    <property type="term" value="C:cytosol"/>
    <property type="evidence" value="ECO:0007669"/>
    <property type="project" value="TreeGrafter"/>
</dbReference>
<feature type="compositionally biased region" description="Polar residues" evidence="9">
    <location>
        <begin position="1002"/>
        <end position="1018"/>
    </location>
</feature>
<dbReference type="Proteomes" id="UP000245783">
    <property type="component" value="Unassembled WGS sequence"/>
</dbReference>
<feature type="region of interest" description="Disordered" evidence="9">
    <location>
        <begin position="791"/>
        <end position="889"/>
    </location>
</feature>
<dbReference type="InterPro" id="IPR019734">
    <property type="entry name" value="TPR_rpt"/>
</dbReference>
<feature type="repeat" description="TPR" evidence="8">
    <location>
        <begin position="1366"/>
        <end position="1399"/>
    </location>
</feature>
<keyword evidence="10" id="KW-0472">Membrane</keyword>
<feature type="region of interest" description="Disordered" evidence="9">
    <location>
        <begin position="570"/>
        <end position="590"/>
    </location>
</feature>
<evidence type="ECO:0000256" key="2">
    <source>
        <dbReference type="ARBA" id="ARBA00004496"/>
    </source>
</evidence>
<comment type="similarity">
    <text evidence="3">Belongs to the peroxisomal targeting signal receptor family.</text>
</comment>
<feature type="compositionally biased region" description="Polar residues" evidence="9">
    <location>
        <begin position="447"/>
        <end position="458"/>
    </location>
</feature>
<evidence type="ECO:0000256" key="5">
    <source>
        <dbReference type="ARBA" id="ARBA00022737"/>
    </source>
</evidence>
<evidence type="ECO:0000256" key="1">
    <source>
        <dbReference type="ARBA" id="ARBA00004275"/>
    </source>
</evidence>
<feature type="transmembrane region" description="Helical" evidence="10">
    <location>
        <begin position="145"/>
        <end position="168"/>
    </location>
</feature>
<feature type="repeat" description="TPR" evidence="8">
    <location>
        <begin position="1248"/>
        <end position="1281"/>
    </location>
</feature>
<dbReference type="GO" id="GO:0005052">
    <property type="term" value="F:peroxisome matrix targeting signal-1 binding"/>
    <property type="evidence" value="ECO:0007669"/>
    <property type="project" value="TreeGrafter"/>
</dbReference>
<evidence type="ECO:0000313" key="12">
    <source>
        <dbReference type="Proteomes" id="UP000245783"/>
    </source>
</evidence>
<feature type="region of interest" description="Disordered" evidence="9">
    <location>
        <begin position="1119"/>
        <end position="1159"/>
    </location>
</feature>
<feature type="compositionally biased region" description="Low complexity" evidence="9">
    <location>
        <begin position="819"/>
        <end position="831"/>
    </location>
</feature>
<feature type="region of interest" description="Disordered" evidence="9">
    <location>
        <begin position="275"/>
        <end position="349"/>
    </location>
</feature>
<evidence type="ECO:0000256" key="4">
    <source>
        <dbReference type="ARBA" id="ARBA00022490"/>
    </source>
</evidence>
<dbReference type="EMBL" id="KZ819441">
    <property type="protein sequence ID" value="PWN39846.1"/>
    <property type="molecule type" value="Genomic_DNA"/>
</dbReference>
<feature type="region of interest" description="Disordered" evidence="9">
    <location>
        <begin position="417"/>
        <end position="502"/>
    </location>
</feature>
<feature type="region of interest" description="Disordered" evidence="9">
    <location>
        <begin position="614"/>
        <end position="738"/>
    </location>
</feature>
<feature type="compositionally biased region" description="Low complexity" evidence="9">
    <location>
        <begin position="579"/>
        <end position="589"/>
    </location>
</feature>
<dbReference type="PANTHER" id="PTHR10130">
    <property type="entry name" value="PEROXISOMAL TARGETING SIGNAL 1 RECEPTOR PEX5"/>
    <property type="match status" value="1"/>
</dbReference>
<proteinExistence type="inferred from homology"/>
<dbReference type="GO" id="GO:0016560">
    <property type="term" value="P:protein import into peroxisome matrix, docking"/>
    <property type="evidence" value="ECO:0007669"/>
    <property type="project" value="TreeGrafter"/>
</dbReference>
<keyword evidence="4" id="KW-0963">Cytoplasm</keyword>
<dbReference type="InterPro" id="IPR024111">
    <property type="entry name" value="PEX5/PEX5L"/>
</dbReference>
<dbReference type="InterPro" id="IPR011990">
    <property type="entry name" value="TPR-like_helical_dom_sf"/>
</dbReference>
<dbReference type="PROSITE" id="PS50005">
    <property type="entry name" value="TPR"/>
    <property type="match status" value="3"/>
</dbReference>
<keyword evidence="5" id="KW-0677">Repeat</keyword>
<feature type="region of interest" description="Disordered" evidence="9">
    <location>
        <begin position="1527"/>
        <end position="1551"/>
    </location>
</feature>
<feature type="compositionally biased region" description="Acidic residues" evidence="9">
    <location>
        <begin position="1128"/>
        <end position="1139"/>
    </location>
</feature>
<feature type="compositionally biased region" description="Polar residues" evidence="9">
    <location>
        <begin position="795"/>
        <end position="805"/>
    </location>
</feature>
<dbReference type="PANTHER" id="PTHR10130:SF0">
    <property type="entry name" value="GH08708P"/>
    <property type="match status" value="1"/>
</dbReference>
<name>A0A316VQH5_9BASI</name>
<reference evidence="11 12" key="1">
    <citation type="journal article" date="2018" name="Mol. Biol. Evol.">
        <title>Broad Genomic Sampling Reveals a Smut Pathogenic Ancestry of the Fungal Clade Ustilaginomycotina.</title>
        <authorList>
            <person name="Kijpornyongpan T."/>
            <person name="Mondo S.J."/>
            <person name="Barry K."/>
            <person name="Sandor L."/>
            <person name="Lee J."/>
            <person name="Lipzen A."/>
            <person name="Pangilinan J."/>
            <person name="LaButti K."/>
            <person name="Hainaut M."/>
            <person name="Henrissat B."/>
            <person name="Grigoriev I.V."/>
            <person name="Spatafora J.W."/>
            <person name="Aime M.C."/>
        </authorList>
    </citation>
    <scope>NUCLEOTIDE SEQUENCE [LARGE SCALE GENOMIC DNA]</scope>
    <source>
        <strain evidence="11 12">MCA 4658</strain>
    </source>
</reference>
<evidence type="ECO:0000256" key="10">
    <source>
        <dbReference type="SAM" id="Phobius"/>
    </source>
</evidence>
<evidence type="ECO:0000256" key="7">
    <source>
        <dbReference type="ARBA" id="ARBA00023140"/>
    </source>
</evidence>
<dbReference type="OrthoDB" id="10006023at2759"/>
<dbReference type="InParanoid" id="A0A316VQH5"/>
<feature type="compositionally biased region" description="Low complexity" evidence="9">
    <location>
        <begin position="663"/>
        <end position="673"/>
    </location>
</feature>
<dbReference type="RefSeq" id="XP_025367006.1">
    <property type="nucleotide sequence ID" value="XM_025515287.1"/>
</dbReference>
<protein>
    <submittedName>
        <fullName evidence="11">Uncharacterized protein</fullName>
    </submittedName>
</protein>
<gene>
    <name evidence="11" type="ORF">IE81DRAFT_332034</name>
</gene>
<feature type="repeat" description="TPR" evidence="8">
    <location>
        <begin position="1400"/>
        <end position="1433"/>
    </location>
</feature>
<organism evidence="11 12">
    <name type="scientific">Ceraceosorus guamensis</name>
    <dbReference type="NCBI Taxonomy" id="1522189"/>
    <lineage>
        <taxon>Eukaryota</taxon>
        <taxon>Fungi</taxon>
        <taxon>Dikarya</taxon>
        <taxon>Basidiomycota</taxon>
        <taxon>Ustilaginomycotina</taxon>
        <taxon>Exobasidiomycetes</taxon>
        <taxon>Ceraceosorales</taxon>
        <taxon>Ceraceosoraceae</taxon>
        <taxon>Ceraceosorus</taxon>
    </lineage>
</organism>
<accession>A0A316VQH5</accession>
<feature type="compositionally biased region" description="Basic and acidic residues" evidence="9">
    <location>
        <begin position="632"/>
        <end position="659"/>
    </location>
</feature>
<dbReference type="SMART" id="SM00028">
    <property type="entry name" value="TPR"/>
    <property type="match status" value="5"/>
</dbReference>
<evidence type="ECO:0000256" key="9">
    <source>
        <dbReference type="SAM" id="MobiDB-lite"/>
    </source>
</evidence>
<feature type="region of interest" description="Disordered" evidence="9">
    <location>
        <begin position="980"/>
        <end position="1059"/>
    </location>
</feature>
<keyword evidence="6 8" id="KW-0802">TPR repeat</keyword>
<keyword evidence="7" id="KW-0576">Peroxisome</keyword>
<evidence type="ECO:0000313" key="11">
    <source>
        <dbReference type="EMBL" id="PWN39846.1"/>
    </source>
</evidence>
<keyword evidence="10" id="KW-1133">Transmembrane helix</keyword>
<dbReference type="Pfam" id="PF13181">
    <property type="entry name" value="TPR_8"/>
    <property type="match status" value="2"/>
</dbReference>
<evidence type="ECO:0000256" key="8">
    <source>
        <dbReference type="PROSITE-ProRule" id="PRU00339"/>
    </source>
</evidence>